<feature type="region of interest" description="Disordered" evidence="1">
    <location>
        <begin position="80"/>
        <end position="124"/>
    </location>
</feature>
<dbReference type="InterPro" id="IPR003593">
    <property type="entry name" value="AAA+_ATPase"/>
</dbReference>
<dbReference type="SUPFAM" id="SSF48452">
    <property type="entry name" value="TPR-like"/>
    <property type="match status" value="1"/>
</dbReference>
<dbReference type="Gene3D" id="3.40.50.300">
    <property type="entry name" value="P-loop containing nucleotide triphosphate hydrolases"/>
    <property type="match status" value="1"/>
</dbReference>
<dbReference type="InterPro" id="IPR027417">
    <property type="entry name" value="P-loop_NTPase"/>
</dbReference>
<name>A0A345XYV1_9ACTN</name>
<dbReference type="Gene3D" id="1.25.40.10">
    <property type="entry name" value="Tetratricopeptide repeat domain"/>
    <property type="match status" value="2"/>
</dbReference>
<feature type="region of interest" description="Disordered" evidence="1">
    <location>
        <begin position="415"/>
        <end position="461"/>
    </location>
</feature>
<dbReference type="PRINTS" id="PR00364">
    <property type="entry name" value="DISEASERSIST"/>
</dbReference>
<protein>
    <submittedName>
        <fullName evidence="3">Tetratricopeptide repeat protein</fullName>
    </submittedName>
</protein>
<evidence type="ECO:0000313" key="4">
    <source>
        <dbReference type="Proteomes" id="UP000254425"/>
    </source>
</evidence>
<feature type="domain" description="AAA+ ATPase" evidence="2">
    <location>
        <begin position="207"/>
        <end position="350"/>
    </location>
</feature>
<dbReference type="Proteomes" id="UP000254425">
    <property type="component" value="Chromosome"/>
</dbReference>
<dbReference type="AlphaFoldDB" id="A0A345XYV1"/>
<dbReference type="SMART" id="SM00382">
    <property type="entry name" value="AAA"/>
    <property type="match status" value="1"/>
</dbReference>
<organism evidence="3 4">
    <name type="scientific">Streptomyces armeniacus</name>
    <dbReference type="NCBI Taxonomy" id="83291"/>
    <lineage>
        <taxon>Bacteria</taxon>
        <taxon>Bacillati</taxon>
        <taxon>Actinomycetota</taxon>
        <taxon>Actinomycetes</taxon>
        <taxon>Kitasatosporales</taxon>
        <taxon>Streptomycetaceae</taxon>
        <taxon>Streptomyces</taxon>
    </lineage>
</organism>
<keyword evidence="4" id="KW-1185">Reference proteome</keyword>
<evidence type="ECO:0000259" key="2">
    <source>
        <dbReference type="SMART" id="SM00382"/>
    </source>
</evidence>
<dbReference type="KEGG" id="sarm:DVA86_34010"/>
<feature type="compositionally biased region" description="Gly residues" evidence="1">
    <location>
        <begin position="431"/>
        <end position="446"/>
    </location>
</feature>
<dbReference type="PANTHER" id="PTHR47691">
    <property type="entry name" value="REGULATOR-RELATED"/>
    <property type="match status" value="1"/>
</dbReference>
<evidence type="ECO:0000313" key="3">
    <source>
        <dbReference type="EMBL" id="AXK36817.1"/>
    </source>
</evidence>
<evidence type="ECO:0000256" key="1">
    <source>
        <dbReference type="SAM" id="MobiDB-lite"/>
    </source>
</evidence>
<gene>
    <name evidence="3" type="ORF">DVA86_34010</name>
</gene>
<proteinExistence type="predicted"/>
<sequence length="897" mass="94269">MCGWWSPYGGVGAVHRSAPVGVIFPIPLRERRVGGGAVEPFSAAVIAAVGTVSSGALSGAGGEMGRRSSEALFGLLRRGRRAGASPDGDPSGQPDEGPSAAPDEEPEGEREEDHAAGEPVLPVTEEERRALAVRLLEHARRSPEFAREVAAWVRETEWLEPRAVPALAHGASRPRMLPPATAVFTDREALHAEITGLLDSGERPAGAPAVVVLVGPGGVGKSAAAVHCAHLLSERFPDGQLYTDLAAAGAGPGPGGAAAPSEVLVRFLDRLGVPPSRMPADEQRQSELYRDCVAGRRMVVVLDNAASAAQVAPLLPADSGCLVIVTSRRRLDGLVAVSGARHITLPPLSAADSVRLLGRIVGRERMAGPEAEAGARAVAEKCGRLPLALCATGARFAVREHLTWQAMDRQLSERLTAEDTSGAAGTAGAAGADGGGGGGMDGGAAGGHPPEGEGPPGAVHAATDATYGELSPEAARLYRSTAVWPWPGITVGAAARAAGSGEEEARTGLEELAGVHLLEEVGEERYRFHDLVRRHALRRAEAEDGYAGMAAAVRRTVGWHLGCAAAADLRVIPGRWRLGPAYLRLSLPADRDAADGGAALAELRRERENLAAAVRAAEEYGLDELVWQLCEAMWGLHLRLGYHQQWIDTHRRGVEAARRCAEAFGDPRAEGRMLVQLAFAHLGRGGAEDAGEAEAALVRAAEADGRARHHRGQASAVEALGLLRLKQWRWADAEDCFAEAGRTLGRIGPGDDGANDVPRARALLAHHLGRALRGQGRLEEAERRLHGALEQFRDLAEPDLYNQARVHMSLGETHLDGGDPEFARTCLGQAIATLGNEGAALQHADAAELRARCARQLADADGEAHDLRTALGLYEGADDTVSAARVRARLAELGAED</sequence>
<dbReference type="InterPro" id="IPR011990">
    <property type="entry name" value="TPR-like_helical_dom_sf"/>
</dbReference>
<dbReference type="GO" id="GO:0043531">
    <property type="term" value="F:ADP binding"/>
    <property type="evidence" value="ECO:0007669"/>
    <property type="project" value="InterPro"/>
</dbReference>
<dbReference type="PANTHER" id="PTHR47691:SF3">
    <property type="entry name" value="HTH-TYPE TRANSCRIPTIONAL REGULATOR RV0890C-RELATED"/>
    <property type="match status" value="1"/>
</dbReference>
<dbReference type="Pfam" id="PF13424">
    <property type="entry name" value="TPR_12"/>
    <property type="match status" value="1"/>
</dbReference>
<reference evidence="3 4" key="1">
    <citation type="submission" date="2018-07" db="EMBL/GenBank/DDBJ databases">
        <title>Draft genome of the type strain Streptomyces armeniacus ATCC 15676.</title>
        <authorList>
            <person name="Labana P."/>
            <person name="Gosse J.T."/>
            <person name="Boddy C.N."/>
        </authorList>
    </citation>
    <scope>NUCLEOTIDE SEQUENCE [LARGE SCALE GENOMIC DNA]</scope>
    <source>
        <strain evidence="3 4">ATCC 15676</strain>
    </source>
</reference>
<dbReference type="SUPFAM" id="SSF52540">
    <property type="entry name" value="P-loop containing nucleoside triphosphate hydrolases"/>
    <property type="match status" value="1"/>
</dbReference>
<dbReference type="EMBL" id="CP031320">
    <property type="protein sequence ID" value="AXK36817.1"/>
    <property type="molecule type" value="Genomic_DNA"/>
</dbReference>
<accession>A0A345XYV1</accession>